<evidence type="ECO:0000313" key="3">
    <source>
        <dbReference type="EMBL" id="AOO85055.1"/>
    </source>
</evidence>
<reference evidence="3 4" key="1">
    <citation type="journal article" date="2015" name="Antonie Van Leeuwenhoek">
        <title>Bosea vaviloviae sp. nov., a new species of slow-growing rhizobia isolated from nodules of the relict species Vavilovia formosa (Stev.) Fed.</title>
        <authorList>
            <person name="Safronova V.I."/>
            <person name="Kuznetsova I.G."/>
            <person name="Sazanova A.L."/>
            <person name="Kimeklis A.K."/>
            <person name="Belimov A.A."/>
            <person name="Andronov E.E."/>
            <person name="Pinaev A.G."/>
            <person name="Chizhevskaya E.P."/>
            <person name="Pukhaev A.R."/>
            <person name="Popov K.P."/>
            <person name="Willems A."/>
            <person name="Tikhonovich I.A."/>
        </authorList>
    </citation>
    <scope>NUCLEOTIDE SEQUENCE [LARGE SCALE GENOMIC DNA]</scope>
    <source>
        <strain evidence="3 4">Vaf18</strain>
        <plasmid evidence="3">unnamed1</plasmid>
    </source>
</reference>
<evidence type="ECO:0000313" key="4">
    <source>
        <dbReference type="Proteomes" id="UP000094969"/>
    </source>
</evidence>
<evidence type="ECO:0000256" key="1">
    <source>
        <dbReference type="ARBA" id="ARBA00001935"/>
    </source>
</evidence>
<geneLocation type="plasmid" evidence="3 4">
    <name>unnamed1</name>
</geneLocation>
<proteinExistence type="predicted"/>
<dbReference type="InterPro" id="IPR051200">
    <property type="entry name" value="Host-pathogen_enzymatic-act"/>
</dbReference>
<feature type="chain" id="PRO_5009100234" evidence="2">
    <location>
        <begin position="29"/>
        <end position="445"/>
    </location>
</feature>
<dbReference type="SUPFAM" id="SSF50974">
    <property type="entry name" value="Nitrous oxide reductase, N-terminal domain"/>
    <property type="match status" value="1"/>
</dbReference>
<name>A0A1D7UCE9_9HYPH</name>
<gene>
    <name evidence="3" type="ORF">BHK69_30575</name>
</gene>
<dbReference type="PANTHER" id="PTHR47197">
    <property type="entry name" value="PROTEIN NIRF"/>
    <property type="match status" value="1"/>
</dbReference>
<organism evidence="3 4">
    <name type="scientific">Bosea vaviloviae</name>
    <dbReference type="NCBI Taxonomy" id="1526658"/>
    <lineage>
        <taxon>Bacteria</taxon>
        <taxon>Pseudomonadati</taxon>
        <taxon>Pseudomonadota</taxon>
        <taxon>Alphaproteobacteria</taxon>
        <taxon>Hyphomicrobiales</taxon>
        <taxon>Boseaceae</taxon>
        <taxon>Bosea</taxon>
    </lineage>
</organism>
<dbReference type="InterPro" id="IPR011045">
    <property type="entry name" value="N2O_reductase_N"/>
</dbReference>
<dbReference type="AlphaFoldDB" id="A0A1D7UCE9"/>
<feature type="signal peptide" evidence="2">
    <location>
        <begin position="1"/>
        <end position="28"/>
    </location>
</feature>
<protein>
    <submittedName>
        <fullName evidence="3">Uncharacterized protein</fullName>
    </submittedName>
</protein>
<keyword evidence="3" id="KW-0614">Plasmid</keyword>
<comment type="cofactor">
    <cofactor evidence="1">
        <name>Cu cation</name>
        <dbReference type="ChEBI" id="CHEBI:23378"/>
    </cofactor>
</comment>
<evidence type="ECO:0000256" key="2">
    <source>
        <dbReference type="SAM" id="SignalP"/>
    </source>
</evidence>
<keyword evidence="4" id="KW-1185">Reference proteome</keyword>
<dbReference type="Proteomes" id="UP000094969">
    <property type="component" value="Plasmid unnamed1"/>
</dbReference>
<dbReference type="EMBL" id="CP017148">
    <property type="protein sequence ID" value="AOO85055.1"/>
    <property type="molecule type" value="Genomic_DNA"/>
</dbReference>
<keyword evidence="2" id="KW-0732">Signal</keyword>
<dbReference type="Gene3D" id="2.130.10.10">
    <property type="entry name" value="YVTN repeat-like/Quinoprotein amine dehydrogenase"/>
    <property type="match status" value="1"/>
</dbReference>
<dbReference type="PANTHER" id="PTHR47197:SF3">
    <property type="entry name" value="DIHYDRO-HEME D1 DEHYDROGENASE"/>
    <property type="match status" value="1"/>
</dbReference>
<accession>A0A1D7UCE9</accession>
<dbReference type="InterPro" id="IPR006311">
    <property type="entry name" value="TAT_signal"/>
</dbReference>
<sequence length="445" mass="46084">MTSRRAALGLFALALAGATALGSGQARAQVSPAPAQLIVGDVAAASLYVFGAPEFQLLASFDDIAFGAHAGVVALPDGRVLIPDDRNKQLVVLKLGTGAPTIEKRVPMPIPLPSRYAWAAVDPSQSVYAATNLDSDESVKILTLVDLKTYATKQFRIDVGAADAELNFALGGDPEPVVILHLAEKAESYRVADLMAAGAKINGILDGTIKPASTLPLGKGGHSDSFSAASKRWTGSTLRGFEIATLKDAALTEHKTLSWEADERGGGRNARQRLTADGGHVFGPLAASVPPAQWAEAEVDLHWVDLAKQTARRMPLAKGAVGRGGVSEKLAVYASIHSDGDHANLVDVDPASASFRQVVGRVTLPKLVNGPVPGKPTAGAEGRHSAITPDGRLAFVTQGGEGKVAVIDTATKAVVRTIETPTPLKGGAYVVGVQMGAVSADLSAR</sequence>
<dbReference type="KEGG" id="bvv:BHK69_30575"/>
<dbReference type="PROSITE" id="PS51318">
    <property type="entry name" value="TAT"/>
    <property type="match status" value="1"/>
</dbReference>
<dbReference type="InterPro" id="IPR015943">
    <property type="entry name" value="WD40/YVTN_repeat-like_dom_sf"/>
</dbReference>